<evidence type="ECO:0000313" key="2">
    <source>
        <dbReference type="EMBL" id="GGF46722.1"/>
    </source>
</evidence>
<dbReference type="Proteomes" id="UP000605670">
    <property type="component" value="Unassembled WGS sequence"/>
</dbReference>
<proteinExistence type="predicted"/>
<reference evidence="2" key="1">
    <citation type="journal article" date="2014" name="Int. J. Syst. Evol. Microbiol.">
        <title>Complete genome sequence of Corynebacterium casei LMG S-19264T (=DSM 44701T), isolated from a smear-ripened cheese.</title>
        <authorList>
            <consortium name="US DOE Joint Genome Institute (JGI-PGF)"/>
            <person name="Walter F."/>
            <person name="Albersmeier A."/>
            <person name="Kalinowski J."/>
            <person name="Ruckert C."/>
        </authorList>
    </citation>
    <scope>NUCLEOTIDE SEQUENCE</scope>
    <source>
        <strain evidence="2">CGMCC 1.12160</strain>
    </source>
</reference>
<feature type="region of interest" description="Disordered" evidence="1">
    <location>
        <begin position="1"/>
        <end position="54"/>
    </location>
</feature>
<protein>
    <submittedName>
        <fullName evidence="2">Uncharacterized protein</fullName>
    </submittedName>
</protein>
<feature type="compositionally biased region" description="Acidic residues" evidence="1">
    <location>
        <begin position="41"/>
        <end position="51"/>
    </location>
</feature>
<evidence type="ECO:0000256" key="1">
    <source>
        <dbReference type="SAM" id="MobiDB-lite"/>
    </source>
</evidence>
<organism evidence="2 3">
    <name type="scientific">Ornithinimicrobium tianjinense</name>
    <dbReference type="NCBI Taxonomy" id="1195761"/>
    <lineage>
        <taxon>Bacteria</taxon>
        <taxon>Bacillati</taxon>
        <taxon>Actinomycetota</taxon>
        <taxon>Actinomycetes</taxon>
        <taxon>Micrococcales</taxon>
        <taxon>Ornithinimicrobiaceae</taxon>
        <taxon>Ornithinimicrobium</taxon>
    </lineage>
</organism>
<dbReference type="AlphaFoldDB" id="A0A917BJS2"/>
<name>A0A917BJS2_9MICO</name>
<reference evidence="2" key="2">
    <citation type="submission" date="2020-09" db="EMBL/GenBank/DDBJ databases">
        <authorList>
            <person name="Sun Q."/>
            <person name="Zhou Y."/>
        </authorList>
    </citation>
    <scope>NUCLEOTIDE SEQUENCE</scope>
    <source>
        <strain evidence="2">CGMCC 1.12160</strain>
    </source>
</reference>
<accession>A0A917BJS2</accession>
<dbReference type="EMBL" id="BMEM01000001">
    <property type="protein sequence ID" value="GGF46722.1"/>
    <property type="molecule type" value="Genomic_DNA"/>
</dbReference>
<gene>
    <name evidence="2" type="ORF">GCM10011366_13070</name>
</gene>
<evidence type="ECO:0000313" key="3">
    <source>
        <dbReference type="Proteomes" id="UP000605670"/>
    </source>
</evidence>
<sequence length="96" mass="10646">MLQPGAEAHEERASDESTGDDVEQSLVAQLVVADLQPDHDGTDDDAESDEELVQRDWQADAEQVAQRRVHGPKVDQWARLAQAFGERVERVPVGSR</sequence>
<comment type="caution">
    <text evidence="2">The sequence shown here is derived from an EMBL/GenBank/DDBJ whole genome shotgun (WGS) entry which is preliminary data.</text>
</comment>
<keyword evidence="3" id="KW-1185">Reference proteome</keyword>